<accession>A0ACB9QKR8</accession>
<proteinExistence type="predicted"/>
<comment type="caution">
    <text evidence="1">The sequence shown here is derived from an EMBL/GenBank/DDBJ whole genome shotgun (WGS) entry which is preliminary data.</text>
</comment>
<evidence type="ECO:0000313" key="2">
    <source>
        <dbReference type="Proteomes" id="UP001057402"/>
    </source>
</evidence>
<protein>
    <submittedName>
        <fullName evidence="1">Uncharacterized protein</fullName>
    </submittedName>
</protein>
<dbReference type="EMBL" id="CM042885">
    <property type="protein sequence ID" value="KAI4366906.1"/>
    <property type="molecule type" value="Genomic_DNA"/>
</dbReference>
<evidence type="ECO:0000313" key="1">
    <source>
        <dbReference type="EMBL" id="KAI4366906.1"/>
    </source>
</evidence>
<sequence>MGDAACLVQPFSHASGVGLSCDLHPHLEGNTMSALTQSISFGRFVSEPVSWDRWSVFPSNRYVEEAEKFSRPGSVAQKKAFFEAHYREMAARKKAAAAAALLEQANASVSMNPVQSDCGVAEERSNKNGLATANLRNEKKEDMMTESREDECSKSQHVTPQVDTRSREEIGESDELWKTETSHVILQDRTDDMVIEEKIIADSIAGDKPELSGLPEMEKPLLKDCVHEEAMEDTNQKKQADACSKIPRSRRASSRVTAPPAMATSTPLPYWKGNNITPKSRNSSIEHLDIKRPTPRRLPLGNLTPIREISKPTVSRKIGSQKTFGGMMKECRTPSKAPTLVCSSLKYTLTTPKSESKRTPIGDGRRTGPERRSLAKECSNFLSSCKSKLRSPSLSTPFRLRTEERATRRKAKLEGKFDADEREKLELQNLLKEREEMEVKRFRQLLCFKARPLPKFYRERTAMAKNPAEKVESSSLESSKRNRKPWSSTTMPQGGVTQQLQGKKPVLDVSRRCNPARENRSPNIRQ</sequence>
<organism evidence="1 2">
    <name type="scientific">Melastoma candidum</name>
    <dbReference type="NCBI Taxonomy" id="119954"/>
    <lineage>
        <taxon>Eukaryota</taxon>
        <taxon>Viridiplantae</taxon>
        <taxon>Streptophyta</taxon>
        <taxon>Embryophyta</taxon>
        <taxon>Tracheophyta</taxon>
        <taxon>Spermatophyta</taxon>
        <taxon>Magnoliopsida</taxon>
        <taxon>eudicotyledons</taxon>
        <taxon>Gunneridae</taxon>
        <taxon>Pentapetalae</taxon>
        <taxon>rosids</taxon>
        <taxon>malvids</taxon>
        <taxon>Myrtales</taxon>
        <taxon>Melastomataceae</taxon>
        <taxon>Melastomatoideae</taxon>
        <taxon>Melastomateae</taxon>
        <taxon>Melastoma</taxon>
    </lineage>
</organism>
<name>A0ACB9QKR8_9MYRT</name>
<keyword evidence="2" id="KW-1185">Reference proteome</keyword>
<dbReference type="Proteomes" id="UP001057402">
    <property type="component" value="Chromosome 6"/>
</dbReference>
<gene>
    <name evidence="1" type="ORF">MLD38_022708</name>
</gene>
<reference evidence="2" key="1">
    <citation type="journal article" date="2023" name="Front. Plant Sci.">
        <title>Chromosomal-level genome assembly of Melastoma candidum provides insights into trichome evolution.</title>
        <authorList>
            <person name="Zhong Y."/>
            <person name="Wu W."/>
            <person name="Sun C."/>
            <person name="Zou P."/>
            <person name="Liu Y."/>
            <person name="Dai S."/>
            <person name="Zhou R."/>
        </authorList>
    </citation>
    <scope>NUCLEOTIDE SEQUENCE [LARGE SCALE GENOMIC DNA]</scope>
</reference>